<feature type="signal peptide" evidence="1">
    <location>
        <begin position="1"/>
        <end position="22"/>
    </location>
</feature>
<name>A0A6N7X0M3_9FIRM</name>
<dbReference type="PANTHER" id="PTHR40032">
    <property type="entry name" value="EXPORTED PROTEIN-RELATED"/>
    <property type="match status" value="1"/>
</dbReference>
<comment type="caution">
    <text evidence="3">The sequence shown here is derived from an EMBL/GenBank/DDBJ whole genome shotgun (WGS) entry which is preliminary data.</text>
</comment>
<protein>
    <recommendedName>
        <fullName evidence="2">Putative amidase domain-containing protein</fullName>
    </recommendedName>
</protein>
<dbReference type="Proteomes" id="UP000440713">
    <property type="component" value="Unassembled WGS sequence"/>
</dbReference>
<dbReference type="RefSeq" id="WP_154537075.1">
    <property type="nucleotide sequence ID" value="NZ_VUNE01000001.1"/>
</dbReference>
<organism evidence="3 4">
    <name type="scientific">Peptostreptococcus porci</name>
    <dbReference type="NCBI Taxonomy" id="2652282"/>
    <lineage>
        <taxon>Bacteria</taxon>
        <taxon>Bacillati</taxon>
        <taxon>Bacillota</taxon>
        <taxon>Clostridia</taxon>
        <taxon>Peptostreptococcales</taxon>
        <taxon>Peptostreptococcaceae</taxon>
        <taxon>Peptostreptococcus</taxon>
    </lineage>
</organism>
<feature type="chain" id="PRO_5038822379" description="Putative amidase domain-containing protein" evidence="1">
    <location>
        <begin position="23"/>
        <end position="393"/>
    </location>
</feature>
<feature type="domain" description="Putative amidase" evidence="2">
    <location>
        <begin position="224"/>
        <end position="360"/>
    </location>
</feature>
<proteinExistence type="predicted"/>
<evidence type="ECO:0000256" key="1">
    <source>
        <dbReference type="SAM" id="SignalP"/>
    </source>
</evidence>
<evidence type="ECO:0000259" key="2">
    <source>
        <dbReference type="Pfam" id="PF12671"/>
    </source>
</evidence>
<dbReference type="AlphaFoldDB" id="A0A6N7X0M3"/>
<gene>
    <name evidence="3" type="ORF">FYJ71_01665</name>
</gene>
<evidence type="ECO:0000313" key="3">
    <source>
        <dbReference type="EMBL" id="MST61681.1"/>
    </source>
</evidence>
<sequence length="393" mass="45514">MNKKIVFLSIVLVFSMCTGVHSIDSNCLGKRMLYHADIGEDNLNLTDDINSKLNQIIRNSSANSNIYVARNKMNDMLYGEDATNIRKSFISFVRDNDLSEQEAKNFLDYIYEIGDYFEPNSYDIKIAFNEYVMNRFLNENFVDGIETFDEAKMKYIIQHYDELKQQYYYLEEEEYVDLLYSLMTRLNDFSNNVNSELISDISSKSEYFKKYNVDLISTRSVPGYNAKGAVEYAKANLKRTAPGYYNFHQDGGDCANFISQCLYEGGGMEMREVNGDKYNNSNWYYYGNGNSFPYKYSASWAQASNFKHHWGARAGISVHDVPKDTSRIYFRTEYGTPISIIRKNTGQARHTIIVGGKRGTNDYWYYDHSGGNFDNSLLKRVRGEKIVQETLTF</sequence>
<evidence type="ECO:0000313" key="4">
    <source>
        <dbReference type="Proteomes" id="UP000440713"/>
    </source>
</evidence>
<reference evidence="3 4" key="1">
    <citation type="submission" date="2019-08" db="EMBL/GenBank/DDBJ databases">
        <title>In-depth cultivation of the pig gut microbiome towards novel bacterial diversity and tailored functional studies.</title>
        <authorList>
            <person name="Wylensek D."/>
            <person name="Hitch T.C.A."/>
            <person name="Clavel T."/>
        </authorList>
    </citation>
    <scope>NUCLEOTIDE SEQUENCE [LARGE SCALE GENOMIC DNA]</scope>
    <source>
        <strain evidence="3 4">WCA-SAB-591-4A-A</strain>
    </source>
</reference>
<dbReference type="EMBL" id="VUNE01000001">
    <property type="protein sequence ID" value="MST61681.1"/>
    <property type="molecule type" value="Genomic_DNA"/>
</dbReference>
<keyword evidence="1" id="KW-0732">Signal</keyword>
<accession>A0A6N7X0M3</accession>
<keyword evidence="4" id="KW-1185">Reference proteome</keyword>
<dbReference type="InterPro" id="IPR024301">
    <property type="entry name" value="Amidase_6"/>
</dbReference>
<dbReference type="Pfam" id="PF12671">
    <property type="entry name" value="Amidase_6"/>
    <property type="match status" value="1"/>
</dbReference>
<dbReference type="PANTHER" id="PTHR40032:SF1">
    <property type="entry name" value="EXPORTED PROTEIN"/>
    <property type="match status" value="1"/>
</dbReference>